<name>A0A5C3MC18_9AGAR</name>
<dbReference type="EMBL" id="ML213593">
    <property type="protein sequence ID" value="TFK42195.1"/>
    <property type="molecule type" value="Genomic_DNA"/>
</dbReference>
<dbReference type="OrthoDB" id="2931302at2759"/>
<organism evidence="1 2">
    <name type="scientific">Crucibulum laeve</name>
    <dbReference type="NCBI Taxonomy" id="68775"/>
    <lineage>
        <taxon>Eukaryota</taxon>
        <taxon>Fungi</taxon>
        <taxon>Dikarya</taxon>
        <taxon>Basidiomycota</taxon>
        <taxon>Agaricomycotina</taxon>
        <taxon>Agaricomycetes</taxon>
        <taxon>Agaricomycetidae</taxon>
        <taxon>Agaricales</taxon>
        <taxon>Agaricineae</taxon>
        <taxon>Nidulariaceae</taxon>
        <taxon>Crucibulum</taxon>
    </lineage>
</organism>
<dbReference type="AlphaFoldDB" id="A0A5C3MC18"/>
<dbReference type="Proteomes" id="UP000308652">
    <property type="component" value="Unassembled WGS sequence"/>
</dbReference>
<accession>A0A5C3MC18</accession>
<keyword evidence="2" id="KW-1185">Reference proteome</keyword>
<protein>
    <submittedName>
        <fullName evidence="1">Uncharacterized protein</fullName>
    </submittedName>
</protein>
<evidence type="ECO:0000313" key="1">
    <source>
        <dbReference type="EMBL" id="TFK42195.1"/>
    </source>
</evidence>
<reference evidence="1 2" key="1">
    <citation type="journal article" date="2019" name="Nat. Ecol. Evol.">
        <title>Megaphylogeny resolves global patterns of mushroom evolution.</title>
        <authorList>
            <person name="Varga T."/>
            <person name="Krizsan K."/>
            <person name="Foldi C."/>
            <person name="Dima B."/>
            <person name="Sanchez-Garcia M."/>
            <person name="Sanchez-Ramirez S."/>
            <person name="Szollosi G.J."/>
            <person name="Szarkandi J.G."/>
            <person name="Papp V."/>
            <person name="Albert L."/>
            <person name="Andreopoulos W."/>
            <person name="Angelini C."/>
            <person name="Antonin V."/>
            <person name="Barry K.W."/>
            <person name="Bougher N.L."/>
            <person name="Buchanan P."/>
            <person name="Buyck B."/>
            <person name="Bense V."/>
            <person name="Catcheside P."/>
            <person name="Chovatia M."/>
            <person name="Cooper J."/>
            <person name="Damon W."/>
            <person name="Desjardin D."/>
            <person name="Finy P."/>
            <person name="Geml J."/>
            <person name="Haridas S."/>
            <person name="Hughes K."/>
            <person name="Justo A."/>
            <person name="Karasinski D."/>
            <person name="Kautmanova I."/>
            <person name="Kiss B."/>
            <person name="Kocsube S."/>
            <person name="Kotiranta H."/>
            <person name="LaButti K.M."/>
            <person name="Lechner B.E."/>
            <person name="Liimatainen K."/>
            <person name="Lipzen A."/>
            <person name="Lukacs Z."/>
            <person name="Mihaltcheva S."/>
            <person name="Morgado L.N."/>
            <person name="Niskanen T."/>
            <person name="Noordeloos M.E."/>
            <person name="Ohm R.A."/>
            <person name="Ortiz-Santana B."/>
            <person name="Ovrebo C."/>
            <person name="Racz N."/>
            <person name="Riley R."/>
            <person name="Savchenko A."/>
            <person name="Shiryaev A."/>
            <person name="Soop K."/>
            <person name="Spirin V."/>
            <person name="Szebenyi C."/>
            <person name="Tomsovsky M."/>
            <person name="Tulloss R.E."/>
            <person name="Uehling J."/>
            <person name="Grigoriev I.V."/>
            <person name="Vagvolgyi C."/>
            <person name="Papp T."/>
            <person name="Martin F.M."/>
            <person name="Miettinen O."/>
            <person name="Hibbett D.S."/>
            <person name="Nagy L.G."/>
        </authorList>
    </citation>
    <scope>NUCLEOTIDE SEQUENCE [LARGE SCALE GENOMIC DNA]</scope>
    <source>
        <strain evidence="1 2">CBS 166.37</strain>
    </source>
</reference>
<proteinExistence type="predicted"/>
<sequence>MISRPGSPKLSRKQHAVDTLMAAPDKEEVARLAAETQKSMAALYNLHTALLNAVGGTVTHPLIQTFGAGIREFSSQCERMMSFLQQCHGHADDYIALAQYIISQPTADWMDFAQGTIARGRRLLDEAKELKQMHERGRKELLKAQSKIILMLQSKKNMPSRSSVAFERPIISPLRRGYTFPQPHIRSLLEVSHYALYPDGPEALKEGQNALDGISISLDQLYVSWKTYVSHIESISYHGISPQPTVEEVQKTINGWTHYQRVLISAISSISESSNAVLVDPPISKGNEEKNKSTPFWHWRWIFKKGGRLFTKGQV</sequence>
<evidence type="ECO:0000313" key="2">
    <source>
        <dbReference type="Proteomes" id="UP000308652"/>
    </source>
</evidence>
<gene>
    <name evidence="1" type="ORF">BDQ12DRAFT_355665</name>
</gene>